<evidence type="ECO:0000256" key="6">
    <source>
        <dbReference type="ARBA" id="ARBA00022792"/>
    </source>
</evidence>
<keyword evidence="5 11" id="KW-0375">Hydrogen ion transport</keyword>
<evidence type="ECO:0000256" key="5">
    <source>
        <dbReference type="ARBA" id="ARBA00022781"/>
    </source>
</evidence>
<dbReference type="GO" id="GO:0045259">
    <property type="term" value="C:proton-transporting ATP synthase complex"/>
    <property type="evidence" value="ECO:0007669"/>
    <property type="project" value="UniProtKB-UniRule"/>
</dbReference>
<name>S9Q138_SCHOY</name>
<evidence type="ECO:0000256" key="4">
    <source>
        <dbReference type="ARBA" id="ARBA00022547"/>
    </source>
</evidence>
<accession>S9Q138</accession>
<evidence type="ECO:0000256" key="11">
    <source>
        <dbReference type="RuleBase" id="RU367005"/>
    </source>
</evidence>
<evidence type="ECO:0000256" key="1">
    <source>
        <dbReference type="ARBA" id="ARBA00004273"/>
    </source>
</evidence>
<keyword evidence="7 11" id="KW-0406">Ion transport</keyword>
<keyword evidence="4 11" id="KW-0138">CF(0)</keyword>
<gene>
    <name evidence="12" type="ORF">SOCG_02652</name>
</gene>
<protein>
    <recommendedName>
        <fullName evidence="11">ATP synthase F(0) complex subunit e, mitochondrial</fullName>
    </recommendedName>
</protein>
<evidence type="ECO:0000256" key="8">
    <source>
        <dbReference type="ARBA" id="ARBA00023128"/>
    </source>
</evidence>
<evidence type="ECO:0000313" key="13">
    <source>
        <dbReference type="Proteomes" id="UP000016088"/>
    </source>
</evidence>
<comment type="function">
    <text evidence="11">Subunit e, of the mitochondrial membrane ATP synthase complex (F(1)F(0) ATP synthase or Complex V) that produces ATP from ADP in the presence of a proton gradient across the membrane which is generated by electron transport complexes of the respiratory chain. ATP synthase complex consist of a soluble F(1) head domain - the catalytic core - and a membrane F(1) domain - the membrane proton channel. These two domains are linked by a central stalk rotating inside the F(1) region and a stationary peripheral stalk. During catalysis, ATP synthesis in the catalytic domain of F(1) is coupled via a rotary mechanism of the central stalk subunits to proton translocation. In vivo, can only synthesize ATP although its ATP hydrolase activity can be activated artificially in vitro. Part of the complex F(0) domain.</text>
</comment>
<sequence>MIGSLNMKTLRWSALAAGLGVGWLEYRSHAKCEKQHAIEHQYHQQQALIEDAKKAYARSKQPLQPPVESPLTLDEDNLEAYLVQLEKSA</sequence>
<keyword evidence="6 11" id="KW-0999">Mitochondrion inner membrane</keyword>
<dbReference type="GO" id="GO:0015986">
    <property type="term" value="P:proton motive force-driven ATP synthesis"/>
    <property type="evidence" value="ECO:0007669"/>
    <property type="project" value="InterPro"/>
</dbReference>
<reference evidence="12 13" key="1">
    <citation type="journal article" date="2011" name="Science">
        <title>Comparative functional genomics of the fission yeasts.</title>
        <authorList>
            <person name="Rhind N."/>
            <person name="Chen Z."/>
            <person name="Yassour M."/>
            <person name="Thompson D.A."/>
            <person name="Haas B.J."/>
            <person name="Habib N."/>
            <person name="Wapinski I."/>
            <person name="Roy S."/>
            <person name="Lin M.F."/>
            <person name="Heiman D.I."/>
            <person name="Young S.K."/>
            <person name="Furuya K."/>
            <person name="Guo Y."/>
            <person name="Pidoux A."/>
            <person name="Chen H.M."/>
            <person name="Robbertse B."/>
            <person name="Goldberg J.M."/>
            <person name="Aoki K."/>
            <person name="Bayne E.H."/>
            <person name="Berlin A.M."/>
            <person name="Desjardins C.A."/>
            <person name="Dobbs E."/>
            <person name="Dukaj L."/>
            <person name="Fan L."/>
            <person name="FitzGerald M.G."/>
            <person name="French C."/>
            <person name="Gujja S."/>
            <person name="Hansen K."/>
            <person name="Keifenheim D."/>
            <person name="Levin J.Z."/>
            <person name="Mosher R.A."/>
            <person name="Mueller C.A."/>
            <person name="Pfiffner J."/>
            <person name="Priest M."/>
            <person name="Russ C."/>
            <person name="Smialowska A."/>
            <person name="Swoboda P."/>
            <person name="Sykes S.M."/>
            <person name="Vaughn M."/>
            <person name="Vengrova S."/>
            <person name="Yoder R."/>
            <person name="Zeng Q."/>
            <person name="Allshire R."/>
            <person name="Baulcombe D."/>
            <person name="Birren B.W."/>
            <person name="Brown W."/>
            <person name="Ekwall K."/>
            <person name="Kellis M."/>
            <person name="Leatherwood J."/>
            <person name="Levin H."/>
            <person name="Margalit H."/>
            <person name="Martienssen R."/>
            <person name="Nieduszynski C.A."/>
            <person name="Spatafora J.W."/>
            <person name="Friedman N."/>
            <person name="Dalgaard J.Z."/>
            <person name="Baumann P."/>
            <person name="Niki H."/>
            <person name="Regev A."/>
            <person name="Nusbaum C."/>
        </authorList>
    </citation>
    <scope>NUCLEOTIDE SEQUENCE [LARGE SCALE GENOMIC DNA]</scope>
    <source>
        <strain evidence="13">yFS286</strain>
    </source>
</reference>
<evidence type="ECO:0000313" key="12">
    <source>
        <dbReference type="EMBL" id="EPX73428.1"/>
    </source>
</evidence>
<dbReference type="GO" id="GO:0015078">
    <property type="term" value="F:proton transmembrane transporter activity"/>
    <property type="evidence" value="ECO:0007669"/>
    <property type="project" value="InterPro"/>
</dbReference>
<comment type="similarity">
    <text evidence="2 11">Belongs to the ATPase e subunit family.</text>
</comment>
<evidence type="ECO:0000256" key="7">
    <source>
        <dbReference type="ARBA" id="ARBA00023065"/>
    </source>
</evidence>
<dbReference type="GeneID" id="25031627"/>
<dbReference type="GO" id="GO:0005743">
    <property type="term" value="C:mitochondrial inner membrane"/>
    <property type="evidence" value="ECO:0007669"/>
    <property type="project" value="UniProtKB-SubCell"/>
</dbReference>
<dbReference type="OrthoDB" id="2125027at2759"/>
<comment type="subcellular location">
    <subcellularLocation>
        <location evidence="1 11">Mitochondrion inner membrane</location>
    </subcellularLocation>
</comment>
<dbReference type="OMA" id="RSHAKCE"/>
<dbReference type="Pfam" id="PF05680">
    <property type="entry name" value="ATP-synt_E"/>
    <property type="match status" value="1"/>
</dbReference>
<dbReference type="VEuPathDB" id="FungiDB:SOCG_02652"/>
<dbReference type="Proteomes" id="UP000016088">
    <property type="component" value="Unassembled WGS sequence"/>
</dbReference>
<keyword evidence="10 11" id="KW-0066">ATP synthesis</keyword>
<evidence type="ECO:0000256" key="3">
    <source>
        <dbReference type="ARBA" id="ARBA00022448"/>
    </source>
</evidence>
<dbReference type="HOGENOM" id="CLU_159435_2_0_1"/>
<dbReference type="RefSeq" id="XP_013016597.1">
    <property type="nucleotide sequence ID" value="XM_013161143.1"/>
</dbReference>
<keyword evidence="8 11" id="KW-0496">Mitochondrion</keyword>
<dbReference type="EMBL" id="KE503206">
    <property type="protein sequence ID" value="EPX73428.1"/>
    <property type="molecule type" value="Genomic_DNA"/>
</dbReference>
<keyword evidence="3 11" id="KW-0813">Transport</keyword>
<evidence type="ECO:0000256" key="2">
    <source>
        <dbReference type="ARBA" id="ARBA00007333"/>
    </source>
</evidence>
<proteinExistence type="inferred from homology"/>
<comment type="subunit">
    <text evidence="11">F-type ATPases have 2 components, CF(1) - the catalytic core - and CF(0) - the membrane proton channel. CF(1) and CF(0) have multiple subunits.</text>
</comment>
<organism evidence="12 13">
    <name type="scientific">Schizosaccharomyces octosporus (strain yFS286)</name>
    <name type="common">Fission yeast</name>
    <name type="synonym">Octosporomyces octosporus</name>
    <dbReference type="NCBI Taxonomy" id="483514"/>
    <lineage>
        <taxon>Eukaryota</taxon>
        <taxon>Fungi</taxon>
        <taxon>Dikarya</taxon>
        <taxon>Ascomycota</taxon>
        <taxon>Taphrinomycotina</taxon>
        <taxon>Schizosaccharomycetes</taxon>
        <taxon>Schizosaccharomycetales</taxon>
        <taxon>Schizosaccharomycetaceae</taxon>
        <taxon>Schizosaccharomyces</taxon>
    </lineage>
</organism>
<keyword evidence="13" id="KW-1185">Reference proteome</keyword>
<dbReference type="AlphaFoldDB" id="S9Q138"/>
<dbReference type="InterPro" id="IPR008386">
    <property type="entry name" value="ATP_synth_F0_esu_mt"/>
</dbReference>
<evidence type="ECO:0000256" key="10">
    <source>
        <dbReference type="ARBA" id="ARBA00023310"/>
    </source>
</evidence>
<keyword evidence="9" id="KW-0472">Membrane</keyword>
<evidence type="ECO:0000256" key="9">
    <source>
        <dbReference type="ARBA" id="ARBA00023136"/>
    </source>
</evidence>